<accession>A0A7C2Z8T7</accession>
<dbReference type="PANTHER" id="PTHR42794">
    <property type="entry name" value="HEMIN IMPORT ATP-BINDING PROTEIN HMUV"/>
    <property type="match status" value="1"/>
</dbReference>
<dbReference type="InterPro" id="IPR027417">
    <property type="entry name" value="P-loop_NTPase"/>
</dbReference>
<dbReference type="SUPFAM" id="SSF52540">
    <property type="entry name" value="P-loop containing nucleoside triphosphate hydrolases"/>
    <property type="match status" value="1"/>
</dbReference>
<evidence type="ECO:0000256" key="2">
    <source>
        <dbReference type="ARBA" id="ARBA00022741"/>
    </source>
</evidence>
<dbReference type="EMBL" id="DSGT01000007">
    <property type="protein sequence ID" value="HEW53021.1"/>
    <property type="molecule type" value="Genomic_DNA"/>
</dbReference>
<dbReference type="PANTHER" id="PTHR42794:SF1">
    <property type="entry name" value="HEMIN IMPORT ATP-BINDING PROTEIN HMUV"/>
    <property type="match status" value="1"/>
</dbReference>
<keyword evidence="3 6" id="KW-0067">ATP-binding</keyword>
<comment type="caution">
    <text evidence="6">The sequence shown here is derived from an EMBL/GenBank/DDBJ whole genome shotgun (WGS) entry which is preliminary data.</text>
</comment>
<keyword evidence="2" id="KW-0547">Nucleotide-binding</keyword>
<dbReference type="PROSITE" id="PS50893">
    <property type="entry name" value="ABC_TRANSPORTER_2"/>
    <property type="match status" value="1"/>
</dbReference>
<dbReference type="FunFam" id="3.40.50.300:FF:000134">
    <property type="entry name" value="Iron-enterobactin ABC transporter ATP-binding protein"/>
    <property type="match status" value="1"/>
</dbReference>
<evidence type="ECO:0000256" key="1">
    <source>
        <dbReference type="ARBA" id="ARBA00022448"/>
    </source>
</evidence>
<dbReference type="GO" id="GO:0005524">
    <property type="term" value="F:ATP binding"/>
    <property type="evidence" value="ECO:0007669"/>
    <property type="project" value="UniProtKB-KW"/>
</dbReference>
<sequence length="262" mass="29167">MIIEVESVSLYYDSIEALNDVSLRLEPGKITCVLGPNGAGKTSLLKVIAAILWPSQGAVYIDGKDYRLYNAKELAKMVAYEEPFISRSLPMTVLDFILTARYPHQNGLRYLESDEDLKVVEDLAKELNIAHLLSRKLDSVSSGELQRVIIAHALAKKPRAILLDEPSAFLDIKYRFDIMEQVKKYTIKENLVTVVALHDLHLASMYCDTIILLNNGSVVACGKPSDVLTSSVIEETYGIGIRVIELDHGQVAIIPLPKTRKE</sequence>
<feature type="domain" description="ABC transporter" evidence="5">
    <location>
        <begin position="3"/>
        <end position="240"/>
    </location>
</feature>
<dbReference type="AlphaFoldDB" id="A0A7C2Z8T7"/>
<dbReference type="GO" id="GO:0016887">
    <property type="term" value="F:ATP hydrolysis activity"/>
    <property type="evidence" value="ECO:0007669"/>
    <property type="project" value="InterPro"/>
</dbReference>
<keyword evidence="1" id="KW-0813">Transport</keyword>
<dbReference type="CDD" id="cd03214">
    <property type="entry name" value="ABC_Iron-Siderophores_B12_Hemin"/>
    <property type="match status" value="1"/>
</dbReference>
<keyword evidence="4" id="KW-1278">Translocase</keyword>
<organism evidence="6">
    <name type="scientific">Ignisphaera aggregans</name>
    <dbReference type="NCBI Taxonomy" id="334771"/>
    <lineage>
        <taxon>Archaea</taxon>
        <taxon>Thermoproteota</taxon>
        <taxon>Thermoprotei</taxon>
        <taxon>Desulfurococcales</taxon>
        <taxon>Desulfurococcaceae</taxon>
        <taxon>Ignisphaera</taxon>
    </lineage>
</organism>
<dbReference type="Gene3D" id="3.40.50.300">
    <property type="entry name" value="P-loop containing nucleotide triphosphate hydrolases"/>
    <property type="match status" value="1"/>
</dbReference>
<gene>
    <name evidence="6" type="ORF">ENO77_02460</name>
</gene>
<reference evidence="6" key="1">
    <citation type="journal article" date="2020" name="mSystems">
        <title>Genome- and Community-Level Interaction Insights into Carbon Utilization and Element Cycling Functions of Hydrothermarchaeota in Hydrothermal Sediment.</title>
        <authorList>
            <person name="Zhou Z."/>
            <person name="Liu Y."/>
            <person name="Xu W."/>
            <person name="Pan J."/>
            <person name="Luo Z.H."/>
            <person name="Li M."/>
        </authorList>
    </citation>
    <scope>NUCLEOTIDE SEQUENCE [LARGE SCALE GENOMIC DNA]</scope>
    <source>
        <strain evidence="6">SpSt-16</strain>
    </source>
</reference>
<dbReference type="SMART" id="SM00382">
    <property type="entry name" value="AAA"/>
    <property type="match status" value="1"/>
</dbReference>
<dbReference type="Pfam" id="PF00005">
    <property type="entry name" value="ABC_tran"/>
    <property type="match status" value="1"/>
</dbReference>
<name>A0A7C2Z8T7_9CREN</name>
<dbReference type="InterPro" id="IPR003439">
    <property type="entry name" value="ABC_transporter-like_ATP-bd"/>
</dbReference>
<evidence type="ECO:0000259" key="5">
    <source>
        <dbReference type="PROSITE" id="PS50893"/>
    </source>
</evidence>
<evidence type="ECO:0000256" key="4">
    <source>
        <dbReference type="ARBA" id="ARBA00022967"/>
    </source>
</evidence>
<dbReference type="InterPro" id="IPR003593">
    <property type="entry name" value="AAA+_ATPase"/>
</dbReference>
<evidence type="ECO:0000256" key="3">
    <source>
        <dbReference type="ARBA" id="ARBA00022840"/>
    </source>
</evidence>
<evidence type="ECO:0000313" key="6">
    <source>
        <dbReference type="EMBL" id="HEW53021.1"/>
    </source>
</evidence>
<protein>
    <submittedName>
        <fullName evidence="6">ABC transporter ATP-binding protein</fullName>
    </submittedName>
</protein>
<proteinExistence type="predicted"/>